<evidence type="ECO:0000259" key="11">
    <source>
        <dbReference type="PROSITE" id="PS50013"/>
    </source>
</evidence>
<evidence type="ECO:0000256" key="7">
    <source>
        <dbReference type="ARBA" id="ARBA00022853"/>
    </source>
</evidence>
<protein>
    <recommendedName>
        <fullName evidence="15">DNA helicase</fullName>
    </recommendedName>
</protein>
<dbReference type="PROSITE" id="PS51192">
    <property type="entry name" value="HELICASE_ATP_BIND_1"/>
    <property type="match status" value="1"/>
</dbReference>
<evidence type="ECO:0000256" key="9">
    <source>
        <dbReference type="ARBA" id="ARBA00049360"/>
    </source>
</evidence>
<feature type="domain" description="Helicase ATP-binding" evidence="12">
    <location>
        <begin position="445"/>
        <end position="619"/>
    </location>
</feature>
<accession>E4YS39</accession>
<feature type="domain" description="Helicase C-terminal" evidence="13">
    <location>
        <begin position="756"/>
        <end position="907"/>
    </location>
</feature>
<proteinExistence type="inferred from homology"/>
<dbReference type="CDD" id="cd18663">
    <property type="entry name" value="CD2_tandem_CHD5-9_like"/>
    <property type="match status" value="1"/>
</dbReference>
<dbReference type="InterPro" id="IPR023780">
    <property type="entry name" value="Chromo_domain"/>
</dbReference>
<dbReference type="SUPFAM" id="SSF54160">
    <property type="entry name" value="Chromo domain-like"/>
    <property type="match status" value="2"/>
</dbReference>
<feature type="compositionally biased region" description="Basic and acidic residues" evidence="10">
    <location>
        <begin position="1302"/>
        <end position="1315"/>
    </location>
</feature>
<feature type="region of interest" description="Disordered" evidence="10">
    <location>
        <begin position="1145"/>
        <end position="1167"/>
    </location>
</feature>
<dbReference type="InterPro" id="IPR051493">
    <property type="entry name" value="CHD"/>
</dbReference>
<feature type="region of interest" description="Disordered" evidence="10">
    <location>
        <begin position="250"/>
        <end position="286"/>
    </location>
</feature>
<comment type="similarity">
    <text evidence="2">Belongs to the SNF2/RAD54 helicase family.</text>
</comment>
<reference evidence="14" key="1">
    <citation type="journal article" date="2010" name="Science">
        <title>Plasticity of animal genome architecture unmasked by rapid evolution of a pelagic tunicate.</title>
        <authorList>
            <person name="Denoeud F."/>
            <person name="Henriet S."/>
            <person name="Mungpakdee S."/>
            <person name="Aury J.M."/>
            <person name="Da Silva C."/>
            <person name="Brinkmann H."/>
            <person name="Mikhaleva J."/>
            <person name="Olsen L.C."/>
            <person name="Jubin C."/>
            <person name="Canestro C."/>
            <person name="Bouquet J.M."/>
            <person name="Danks G."/>
            <person name="Poulain J."/>
            <person name="Campsteijn C."/>
            <person name="Adamski M."/>
            <person name="Cross I."/>
            <person name="Yadetie F."/>
            <person name="Muffato M."/>
            <person name="Louis A."/>
            <person name="Butcher S."/>
            <person name="Tsagkogeorga G."/>
            <person name="Konrad A."/>
            <person name="Singh S."/>
            <person name="Jensen M.F."/>
            <person name="Cong E.H."/>
            <person name="Eikeseth-Otteraa H."/>
            <person name="Noel B."/>
            <person name="Anthouard V."/>
            <person name="Porcel B.M."/>
            <person name="Kachouri-Lafond R."/>
            <person name="Nishino A."/>
            <person name="Ugolini M."/>
            <person name="Chourrout P."/>
            <person name="Nishida H."/>
            <person name="Aasland R."/>
            <person name="Huzurbazar S."/>
            <person name="Westhof E."/>
            <person name="Delsuc F."/>
            <person name="Lehrach H."/>
            <person name="Reinhardt R."/>
            <person name="Weissenbach J."/>
            <person name="Roy S.W."/>
            <person name="Artiguenave F."/>
            <person name="Postlethwait J.H."/>
            <person name="Manak J.R."/>
            <person name="Thompson E.M."/>
            <person name="Jaillon O."/>
            <person name="Du Pasquier L."/>
            <person name="Boudinot P."/>
            <person name="Liberles D.A."/>
            <person name="Volff J.N."/>
            <person name="Philippe H."/>
            <person name="Lenhard B."/>
            <person name="Roest Crollius H."/>
            <person name="Wincker P."/>
            <person name="Chourrout D."/>
        </authorList>
    </citation>
    <scope>NUCLEOTIDE SEQUENCE [LARGE SCALE GENOMIC DNA]</scope>
</reference>
<evidence type="ECO:0000256" key="3">
    <source>
        <dbReference type="ARBA" id="ARBA00022737"/>
    </source>
</evidence>
<dbReference type="SUPFAM" id="SSF52540">
    <property type="entry name" value="P-loop containing nucleoside triphosphate hydrolases"/>
    <property type="match status" value="2"/>
</dbReference>
<feature type="region of interest" description="Disordered" evidence="10">
    <location>
        <begin position="1296"/>
        <end position="1319"/>
    </location>
</feature>
<keyword evidence="8" id="KW-0539">Nucleus</keyword>
<comment type="subcellular location">
    <subcellularLocation>
        <location evidence="1">Nucleus</location>
    </subcellularLocation>
</comment>
<evidence type="ECO:0000256" key="4">
    <source>
        <dbReference type="ARBA" id="ARBA00022741"/>
    </source>
</evidence>
<dbReference type="InterPro" id="IPR016197">
    <property type="entry name" value="Chromo-like_dom_sf"/>
</dbReference>
<organism evidence="14">
    <name type="scientific">Oikopleura dioica</name>
    <name type="common">Tunicate</name>
    <dbReference type="NCBI Taxonomy" id="34765"/>
    <lineage>
        <taxon>Eukaryota</taxon>
        <taxon>Metazoa</taxon>
        <taxon>Chordata</taxon>
        <taxon>Tunicata</taxon>
        <taxon>Appendicularia</taxon>
        <taxon>Copelata</taxon>
        <taxon>Oikopleuridae</taxon>
        <taxon>Oikopleura</taxon>
    </lineage>
</organism>
<feature type="domain" description="Chromo" evidence="11">
    <location>
        <begin position="273"/>
        <end position="335"/>
    </location>
</feature>
<keyword evidence="7" id="KW-0156">Chromatin regulator</keyword>
<dbReference type="GO" id="GO:0005524">
    <property type="term" value="F:ATP binding"/>
    <property type="evidence" value="ECO:0007669"/>
    <property type="project" value="UniProtKB-KW"/>
</dbReference>
<feature type="non-terminal residue" evidence="14">
    <location>
        <position position="1430"/>
    </location>
</feature>
<feature type="compositionally biased region" description="Low complexity" evidence="10">
    <location>
        <begin position="82"/>
        <end position="91"/>
    </location>
</feature>
<evidence type="ECO:0000256" key="5">
    <source>
        <dbReference type="ARBA" id="ARBA00022801"/>
    </source>
</evidence>
<evidence type="ECO:0000259" key="12">
    <source>
        <dbReference type="PROSITE" id="PS51192"/>
    </source>
</evidence>
<dbReference type="SMART" id="SM00490">
    <property type="entry name" value="HELICc"/>
    <property type="match status" value="1"/>
</dbReference>
<keyword evidence="5" id="KW-0378">Hydrolase</keyword>
<evidence type="ECO:0008006" key="15">
    <source>
        <dbReference type="Google" id="ProtNLM"/>
    </source>
</evidence>
<dbReference type="Gene3D" id="3.40.50.10810">
    <property type="entry name" value="Tandem AAA-ATPase domain"/>
    <property type="match status" value="1"/>
</dbReference>
<dbReference type="CDD" id="cd18793">
    <property type="entry name" value="SF2_C_SNF"/>
    <property type="match status" value="1"/>
</dbReference>
<dbReference type="InterPro" id="IPR038718">
    <property type="entry name" value="SNF2-like_sf"/>
</dbReference>
<evidence type="ECO:0000259" key="13">
    <source>
        <dbReference type="PROSITE" id="PS51194"/>
    </source>
</evidence>
<keyword evidence="3" id="KW-0677">Repeat</keyword>
<feature type="region of interest" description="Disordered" evidence="10">
    <location>
        <begin position="1"/>
        <end position="234"/>
    </location>
</feature>
<dbReference type="InterPro" id="IPR049730">
    <property type="entry name" value="SNF2/RAD54-like_C"/>
</dbReference>
<feature type="region of interest" description="Disordered" evidence="10">
    <location>
        <begin position="1035"/>
        <end position="1060"/>
    </location>
</feature>
<dbReference type="GO" id="GO:0005634">
    <property type="term" value="C:nucleus"/>
    <property type="evidence" value="ECO:0007669"/>
    <property type="project" value="UniProtKB-SubCell"/>
</dbReference>
<evidence type="ECO:0000256" key="10">
    <source>
        <dbReference type="SAM" id="MobiDB-lite"/>
    </source>
</evidence>
<evidence type="ECO:0000256" key="2">
    <source>
        <dbReference type="ARBA" id="ARBA00007025"/>
    </source>
</evidence>
<dbReference type="InterPro" id="IPR001650">
    <property type="entry name" value="Helicase_C-like"/>
</dbReference>
<evidence type="ECO:0000256" key="6">
    <source>
        <dbReference type="ARBA" id="ARBA00022840"/>
    </source>
</evidence>
<dbReference type="Pfam" id="PF23078">
    <property type="entry name" value="HTH_CHD6-9"/>
    <property type="match status" value="1"/>
</dbReference>
<dbReference type="SMART" id="SM00487">
    <property type="entry name" value="DEXDc"/>
    <property type="match status" value="1"/>
</dbReference>
<dbReference type="FunFam" id="2.40.50.40:FF:000001">
    <property type="entry name" value="chromodomain-helicase-DNA-binding protein 8 isoform X4"/>
    <property type="match status" value="1"/>
</dbReference>
<dbReference type="PROSITE" id="PS50013">
    <property type="entry name" value="CHROMO_2"/>
    <property type="match status" value="2"/>
</dbReference>
<dbReference type="Gene3D" id="1.10.10.60">
    <property type="entry name" value="Homeodomain-like"/>
    <property type="match status" value="1"/>
</dbReference>
<feature type="compositionally biased region" description="Basic and acidic residues" evidence="10">
    <location>
        <begin position="264"/>
        <end position="280"/>
    </location>
</feature>
<evidence type="ECO:0000313" key="14">
    <source>
        <dbReference type="EMBL" id="CBY38281.1"/>
    </source>
</evidence>
<dbReference type="Gene3D" id="3.40.50.300">
    <property type="entry name" value="P-loop containing nucleotide triphosphate hydrolases"/>
    <property type="match status" value="1"/>
</dbReference>
<name>E4YS39_OIKDI</name>
<sequence length="1430" mass="164288">MEIDESESTEEAQSESNGVVEDFPAAEASQEPESAENPKKRKRSKKEKKSEARGITREAAAAAAAALVSDADVDPYGNYRISDSNSNSNDVANDEDFDIDDHRAASPERMQQKKNTGRRGKPKVPATIINAAKKKKKYDFDDEDEGKSKSKKKRRKIESTEEEFISPEDLIEKRRSGRSSRGAPKNYDDNAVPNFSDGDVDSDDDEPARKRGRKKKESIDTSEDGVQEPVAEIAEEPLIVDKILSHRIVKRKKSSEGSEDESTTEGKTDEAKTDVEKKAEEEAEEEEEEEFFIKWKGYSYIHGVWLFKDEIFDPRFDQKMRRYFSKLGSTNAPDPDNEDLFNPDFVIVDRVLDVVEGHDAESGKETRHFLVKWCGLAYDECTWELEADVDQVKIECFRKFSKRKPYKRPSDRPPISQWRKLEHPQRFKNSCELREYQVEGVSWLLFNWYQKRNCILADEMGLGKTIQSITFIQKICETNHRGPFLIVVPLSTVGNWIREFETWTDLNAIVYHGSAQSRQMIHQYELYQRDKKGYPKRGDFRFDALITTYEMIVADIPEIRNVNWQLMIIDEAHRLKNTKSKLAENLKNMHIEHKVLLTGTPLQNNIEELYALLNFMNPTDFYDIGYFMREYGILTNKEHVEKMQNVLKPIMLRRLKEDVEKSLAPKEETIIEVELTNIQKKYYRAILERNFDFLSKGASTGNVPSLMNTMMELRKCCNHPFLIKGAEDKIIDEYRAKGEVADPLTSIVQASGKMVLIHKLLPKLKAGGHKVLIFSQMIRVLDILEDYLYQMSMGFERLDGRIRGNDRQAAIDRFCKPDSDRFVFLLCTRAGGLGINLTAADTVIIFDSDWNPQNDLQAQARCHRIGQKKEVKIYRLLTSKTYEREMFDRASLKLGLDRAVLQSMSGTSGKDAGGPMSSLSKKEVEDLLKKGAYGALMDDDDAAEKFCEEDIDQILAKRATTIKHDGGVKGSTFSKATFAGAADNRMDIDINDPDFWEKWARKADLDLDALTSNKLIIEQPRVRKQTQRYNPEFDETAHIEGMEGSDSDSDGAPGKKRRNVGWGRKESFKLQKGLLMFGWGRWQDISEHCQLSKSFPEKEIEEVARAVLSLAASCYNGDDKVKQFIWELITPPEFAHELHLHSALPQRLPTKKSKRGRDSESPPPLDEGREWVIQLDGLLVDDQFRKHVVTHANKLLGRVRVLSYLRTEILADWLDHIKDNVPSTEYELDVPNIEGDPPVPWWDEEADKSLLVGIFKHGYDRYSLIRNDPSLVFVKKVGPADDKALMADLMEASASTQNNAEAVKEENLQENEKAESLSTPQLKYEPWPGIPDLNKRFRMIVAAYQRIFRRAAARAQRMNKNRVQRQINERWTKREESDFYRAVSTFGTEMLPNGTFNWEKFRMVAKLDKKTDTSLTNYYIAFRAMCERTC</sequence>
<evidence type="ECO:0000256" key="8">
    <source>
        <dbReference type="ARBA" id="ARBA00023242"/>
    </source>
</evidence>
<dbReference type="FunFam" id="3.40.50.300:FF:000015">
    <property type="entry name" value="chromodomain-helicase-DNA-binding protein 9 isoform X1"/>
    <property type="match status" value="1"/>
</dbReference>
<dbReference type="Pfam" id="PF00271">
    <property type="entry name" value="Helicase_C"/>
    <property type="match status" value="1"/>
</dbReference>
<dbReference type="Proteomes" id="UP000011014">
    <property type="component" value="Unassembled WGS sequence"/>
</dbReference>
<keyword evidence="6" id="KW-0067">ATP-binding</keyword>
<feature type="domain" description="Chromo" evidence="11">
    <location>
        <begin position="346"/>
        <end position="412"/>
    </location>
</feature>
<dbReference type="PANTHER" id="PTHR46850:SF1">
    <property type="entry name" value="CHROMODOMAIN-HELICASE-DNA-BINDING PROTEIN 9"/>
    <property type="match status" value="1"/>
</dbReference>
<dbReference type="Gene3D" id="2.40.50.40">
    <property type="match status" value="2"/>
</dbReference>
<dbReference type="InterPro" id="IPR027417">
    <property type="entry name" value="P-loop_NTPase"/>
</dbReference>
<dbReference type="GO" id="GO:0006325">
    <property type="term" value="P:chromatin organization"/>
    <property type="evidence" value="ECO:0007669"/>
    <property type="project" value="UniProtKB-KW"/>
</dbReference>
<evidence type="ECO:0000256" key="1">
    <source>
        <dbReference type="ARBA" id="ARBA00004123"/>
    </source>
</evidence>
<dbReference type="InterPro" id="IPR014001">
    <property type="entry name" value="Helicase_ATP-bd"/>
</dbReference>
<keyword evidence="4" id="KW-0547">Nucleotide-binding</keyword>
<dbReference type="Pfam" id="PF00385">
    <property type="entry name" value="Chromo"/>
    <property type="match status" value="1"/>
</dbReference>
<dbReference type="CDD" id="cd17995">
    <property type="entry name" value="DEXHc_CHD6_7_8_9"/>
    <property type="match status" value="1"/>
</dbReference>
<dbReference type="EMBL" id="FN655174">
    <property type="protein sequence ID" value="CBY38281.1"/>
    <property type="molecule type" value="Genomic_DNA"/>
</dbReference>
<gene>
    <name evidence="14" type="ORF">GSOID_T00031796001</name>
</gene>
<comment type="catalytic activity">
    <reaction evidence="9">
        <text>ATP + H2O = ADP + phosphate + H(+)</text>
        <dbReference type="Rhea" id="RHEA:13065"/>
        <dbReference type="ChEBI" id="CHEBI:15377"/>
        <dbReference type="ChEBI" id="CHEBI:15378"/>
        <dbReference type="ChEBI" id="CHEBI:30616"/>
        <dbReference type="ChEBI" id="CHEBI:43474"/>
        <dbReference type="ChEBI" id="CHEBI:456216"/>
    </reaction>
</comment>
<feature type="compositionally biased region" description="Acidic residues" evidence="10">
    <location>
        <begin position="1"/>
        <end position="13"/>
    </location>
</feature>
<dbReference type="SMART" id="SM00298">
    <property type="entry name" value="CHROMO"/>
    <property type="match status" value="2"/>
</dbReference>
<dbReference type="PANTHER" id="PTHR46850">
    <property type="entry name" value="CHROMODOMAIN-HELICASE-DNA-BINDING PROTEIN 9"/>
    <property type="match status" value="1"/>
</dbReference>
<dbReference type="InterPro" id="IPR000330">
    <property type="entry name" value="SNF2_N"/>
</dbReference>
<dbReference type="GO" id="GO:0016787">
    <property type="term" value="F:hydrolase activity"/>
    <property type="evidence" value="ECO:0007669"/>
    <property type="project" value="UniProtKB-KW"/>
</dbReference>
<dbReference type="PROSITE" id="PS51194">
    <property type="entry name" value="HELICASE_CTER"/>
    <property type="match status" value="1"/>
</dbReference>
<dbReference type="InterPro" id="IPR056342">
    <property type="entry name" value="HTH_CHD6-9"/>
</dbReference>
<dbReference type="InterPro" id="IPR000953">
    <property type="entry name" value="Chromo/chromo_shadow_dom"/>
</dbReference>
<dbReference type="Pfam" id="PF00176">
    <property type="entry name" value="SNF2-rel_dom"/>
    <property type="match status" value="1"/>
</dbReference>
<feature type="compositionally biased region" description="Basic and acidic residues" evidence="10">
    <location>
        <begin position="1156"/>
        <end position="1167"/>
    </location>
</feature>